<dbReference type="InterPro" id="IPR022516">
    <property type="entry name" value="CHP03798_Ocin"/>
</dbReference>
<evidence type="ECO:0000313" key="3">
    <source>
        <dbReference type="Proteomes" id="UP000076481"/>
    </source>
</evidence>
<feature type="domain" description="Nif11" evidence="1">
    <location>
        <begin position="1"/>
        <end position="48"/>
    </location>
</feature>
<reference evidence="2 3" key="1">
    <citation type="submission" date="2016-03" db="EMBL/GenBank/DDBJ databases">
        <title>Speciation and ecological success in dimly lit waters: horizontal gene transfer in a green sulfur bacteria bloom unveiled by metagenomic assembly.</title>
        <authorList>
            <person name="Llorens-Mares T."/>
            <person name="Liu Z."/>
            <person name="Allen L.Z."/>
            <person name="Rusch D.B."/>
            <person name="Craig M.T."/>
            <person name="Dupont C.L."/>
            <person name="Bryant D.A."/>
            <person name="Casamayor E.O."/>
        </authorList>
    </citation>
    <scope>NUCLEOTIDE SEQUENCE [LARGE SCALE GENOMIC DNA]</scope>
    <source>
        <strain evidence="2">CIII</strain>
    </source>
</reference>
<gene>
    <name evidence="2" type="ORF">A3K90_09580</name>
</gene>
<comment type="caution">
    <text evidence="2">The sequence shown here is derived from an EMBL/GenBank/DDBJ whole genome shotgun (WGS) entry which is preliminary data.</text>
</comment>
<accession>A0A165M118</accession>
<dbReference type="RefSeq" id="WP_076792375.1">
    <property type="nucleotide sequence ID" value="NZ_LVWG01000021.1"/>
</dbReference>
<sequence length="73" mass="8735">MSQDSAKLFLAKMKQDKELSDKIHNTATKEDRWAIILQEGFDFTREELDHATVTELNHFERWNWEAKLLADWL</sequence>
<dbReference type="Proteomes" id="UP000076481">
    <property type="component" value="Unassembled WGS sequence"/>
</dbReference>
<dbReference type="InterPro" id="IPR012903">
    <property type="entry name" value="Nif11"/>
</dbReference>
<dbReference type="EMBL" id="LVWG01000021">
    <property type="protein sequence ID" value="KZK74682.1"/>
    <property type="molecule type" value="Genomic_DNA"/>
</dbReference>
<protein>
    <submittedName>
        <fullName evidence="2">Nif11-like leader peptide family natural product</fullName>
    </submittedName>
</protein>
<dbReference type="AlphaFoldDB" id="A0A165M118"/>
<evidence type="ECO:0000313" key="2">
    <source>
        <dbReference type="EMBL" id="KZK74682.1"/>
    </source>
</evidence>
<evidence type="ECO:0000259" key="1">
    <source>
        <dbReference type="Pfam" id="PF07862"/>
    </source>
</evidence>
<dbReference type="NCBIfam" id="TIGR03798">
    <property type="entry name" value="leader_Nif11"/>
    <property type="match status" value="1"/>
</dbReference>
<name>A0A165M118_PELLU</name>
<dbReference type="Pfam" id="PF07862">
    <property type="entry name" value="Nif11"/>
    <property type="match status" value="1"/>
</dbReference>
<proteinExistence type="predicted"/>
<organism evidence="2 3">
    <name type="scientific">Pelodictyon luteolum</name>
    <dbReference type="NCBI Taxonomy" id="1100"/>
    <lineage>
        <taxon>Bacteria</taxon>
        <taxon>Pseudomonadati</taxon>
        <taxon>Chlorobiota</taxon>
        <taxon>Chlorobiia</taxon>
        <taxon>Chlorobiales</taxon>
        <taxon>Chlorobiaceae</taxon>
        <taxon>Chlorobium/Pelodictyon group</taxon>
        <taxon>Pelodictyon</taxon>
    </lineage>
</organism>